<comment type="caution">
    <text evidence="1">The sequence shown here is derived from an EMBL/GenBank/DDBJ whole genome shotgun (WGS) entry which is preliminary data.</text>
</comment>
<organism evidence="1 2">
    <name type="scientific">Siminovitchia acidinfaciens</name>
    <dbReference type="NCBI Taxonomy" id="2321395"/>
    <lineage>
        <taxon>Bacteria</taxon>
        <taxon>Bacillati</taxon>
        <taxon>Bacillota</taxon>
        <taxon>Bacilli</taxon>
        <taxon>Bacillales</taxon>
        <taxon>Bacillaceae</taxon>
        <taxon>Siminovitchia</taxon>
    </lineage>
</organism>
<sequence>MEKKQVCTTGRIIKRGEEAAGVVHRLKGQKHTNGQDFQLNGVIYNKQGNSKDEFPCLFLKG</sequence>
<accession>A0A429Y1W9</accession>
<evidence type="ECO:0000313" key="2">
    <source>
        <dbReference type="Proteomes" id="UP000287156"/>
    </source>
</evidence>
<proteinExistence type="predicted"/>
<reference evidence="1" key="1">
    <citation type="submission" date="2018-12" db="EMBL/GenBank/DDBJ databases">
        <authorList>
            <person name="Sun L."/>
            <person name="Chen Z."/>
        </authorList>
    </citation>
    <scope>NUCLEOTIDE SEQUENCE [LARGE SCALE GENOMIC DNA]</scope>
    <source>
        <strain evidence="1">3-2-2</strain>
    </source>
</reference>
<evidence type="ECO:0000313" key="1">
    <source>
        <dbReference type="EMBL" id="RST75242.1"/>
    </source>
</evidence>
<dbReference type="EMBL" id="QYTV02000003">
    <property type="protein sequence ID" value="RST75242.1"/>
    <property type="molecule type" value="Genomic_DNA"/>
</dbReference>
<dbReference type="RefSeq" id="WP_126049549.1">
    <property type="nucleotide sequence ID" value="NZ_QYTV02000003.1"/>
</dbReference>
<dbReference type="Proteomes" id="UP000287156">
    <property type="component" value="Unassembled WGS sequence"/>
</dbReference>
<keyword evidence="2" id="KW-1185">Reference proteome</keyword>
<dbReference type="AlphaFoldDB" id="A0A429Y1W9"/>
<gene>
    <name evidence="1" type="ORF">D4T97_008280</name>
</gene>
<name>A0A429Y1W9_9BACI</name>
<protein>
    <submittedName>
        <fullName evidence="1">Uncharacterized protein</fullName>
    </submittedName>
</protein>